<dbReference type="PANTHER" id="PTHR34448:SF1">
    <property type="entry name" value="BLL6088 PROTEIN"/>
    <property type="match status" value="1"/>
</dbReference>
<dbReference type="AlphaFoldDB" id="A0A554NAM1"/>
<dbReference type="InterPro" id="IPR052170">
    <property type="entry name" value="M29_Exopeptidase"/>
</dbReference>
<dbReference type="GO" id="GO:0006508">
    <property type="term" value="P:proteolysis"/>
    <property type="evidence" value="ECO:0007669"/>
    <property type="project" value="InterPro"/>
</dbReference>
<dbReference type="GO" id="GO:0004177">
    <property type="term" value="F:aminopeptidase activity"/>
    <property type="evidence" value="ECO:0007669"/>
    <property type="project" value="UniProtKB-KW"/>
</dbReference>
<proteinExistence type="predicted"/>
<evidence type="ECO:0000256" key="1">
    <source>
        <dbReference type="ARBA" id="ARBA00022723"/>
    </source>
</evidence>
<dbReference type="GO" id="GO:0046872">
    <property type="term" value="F:metal ion binding"/>
    <property type="evidence" value="ECO:0007669"/>
    <property type="project" value="UniProtKB-KW"/>
</dbReference>
<keyword evidence="2" id="KW-0645">Protease</keyword>
<dbReference type="InterPro" id="IPR058739">
    <property type="entry name" value="NicX"/>
</dbReference>
<gene>
    <name evidence="2" type="ORF">DP107_08965</name>
</gene>
<evidence type="ECO:0000313" key="2">
    <source>
        <dbReference type="EMBL" id="TSD14441.1"/>
    </source>
</evidence>
<keyword evidence="1" id="KW-0479">Metal-binding</keyword>
<accession>A0A554NAM1</accession>
<dbReference type="OrthoDB" id="371826at2157"/>
<dbReference type="Proteomes" id="UP000319894">
    <property type="component" value="Unassembled WGS sequence"/>
</dbReference>
<dbReference type="RefSeq" id="WP_144261815.1">
    <property type="nucleotide sequence ID" value="NZ_QMDX01000004.1"/>
</dbReference>
<dbReference type="InParanoid" id="A0A554NAM1"/>
<reference evidence="2 3" key="1">
    <citation type="submission" date="2018-06" db="EMBL/GenBank/DDBJ databases">
        <title>Natronomonas sp. F16-60 a new haloarchaeon isolated from a solar saltern of Isla Cristina, Huelva, Spain.</title>
        <authorList>
            <person name="Duran-Viseras A."/>
            <person name="Sanchez-Porro C."/>
            <person name="Ventosa A."/>
        </authorList>
    </citation>
    <scope>NUCLEOTIDE SEQUENCE [LARGE SCALE GENOMIC DNA]</scope>
    <source>
        <strain evidence="2 3">F16-60</strain>
    </source>
</reference>
<organism evidence="2 3">
    <name type="scientific">Haloglomus irregulare</name>
    <dbReference type="NCBI Taxonomy" id="2234134"/>
    <lineage>
        <taxon>Archaea</taxon>
        <taxon>Methanobacteriati</taxon>
        <taxon>Methanobacteriota</taxon>
        <taxon>Stenosarchaea group</taxon>
        <taxon>Halobacteria</taxon>
        <taxon>Halobacteriales</taxon>
        <taxon>Natronomonadaceae</taxon>
        <taxon>Haloglomus</taxon>
    </lineage>
</organism>
<dbReference type="PANTHER" id="PTHR34448">
    <property type="entry name" value="AMINOPEPTIDASE"/>
    <property type="match status" value="1"/>
</dbReference>
<keyword evidence="3" id="KW-1185">Reference proteome</keyword>
<dbReference type="EMBL" id="QMDX01000004">
    <property type="protein sequence ID" value="TSD14441.1"/>
    <property type="molecule type" value="Genomic_DNA"/>
</dbReference>
<evidence type="ECO:0000313" key="3">
    <source>
        <dbReference type="Proteomes" id="UP000319894"/>
    </source>
</evidence>
<comment type="caution">
    <text evidence="2">The sequence shown here is derived from an EMBL/GenBank/DDBJ whole genome shotgun (WGS) entry which is preliminary data.</text>
</comment>
<dbReference type="Pfam" id="PF26233">
    <property type="entry name" value="NicX"/>
    <property type="match status" value="1"/>
</dbReference>
<keyword evidence="2" id="KW-0031">Aminopeptidase</keyword>
<dbReference type="SUPFAM" id="SSF144052">
    <property type="entry name" value="Thermophilic metalloprotease-like"/>
    <property type="match status" value="1"/>
</dbReference>
<keyword evidence="2" id="KW-0378">Hydrolase</keyword>
<name>A0A554NAM1_9EURY</name>
<sequence>MSESAPEQGPMAAAAETAVRQCLALGEDESVVVVTDTKREVIGEELYLAASEVTDDVSLVRYPVGAQHGEEPATAVAAAMAGADAFLAPTSKSISHTNARSAACEAGARGATLPGITREVFETGLNADYEAIAEECDRMLAKVADADEIRVTSDRGTDITFRPGARDWLADTGDIAEPGSFSNLPAGEVFVAPETATGRFVVDGTMHPHGLLGADEALEFEVEDGRVTHVGDDAIRAEIERAAEEAGEAAYNLAELGIGTNTGVTELVGSVLLDEKAAGTVHIAIGDDSGIGGETEAPIHSDGIIRDPTVRADGELVELPDGV</sequence>
<protein>
    <submittedName>
        <fullName evidence="2">Aminopeptidase</fullName>
    </submittedName>
</protein>